<dbReference type="PROSITE" id="PS50008">
    <property type="entry name" value="PIPLC_Y_DOMAIN"/>
    <property type="match status" value="1"/>
</dbReference>
<evidence type="ECO:0000256" key="1">
    <source>
        <dbReference type="ARBA" id="ARBA00001195"/>
    </source>
</evidence>
<evidence type="ECO:0000259" key="13">
    <source>
        <dbReference type="PROSITE" id="PS50008"/>
    </source>
</evidence>
<dbReference type="InterPro" id="IPR016024">
    <property type="entry name" value="ARM-type_fold"/>
</dbReference>
<sequence length="1852" mass="204847">MSKQTYRICCCFSRRFRLEEAEAPAEIKALFERYSENGWMSFDHFHELLKEVQGEDGLTSEEAQSVMDSFFNEHKHLNLFHHRNLNLDQFFRFLLSEVNSALPYPSKVYQDMNAPLSHYFIFTGHNSYLTGNQISSDCSEVAIIESLRRGVRVVELDMWPNSTKDNIDVLHGGTLTSPVELIKCLKAINEHAFVSSEYPVIVTLEDHLTPDLQAKVAEMVTKIFGDVLVGSLPESVQDFPTPESLKRKIVLSTKPPKEFLETKSSIKQDNGSVKGHESLEESAWGNEIPDFVESFNLEEGSENQEEDDNHHENQNLQQIAPPEYKHLIAIRAEKMKGGIKAWLRVNSQKAHRVSLNEEKLEKAVLTHGTDIVRFNHRNLMRVYPKGRRIDSSNFNPLIGWMHGAQLVAFNMQGHGRPLWLMQGMFKANGGCGYVKKPDFLLDENQVFDPKLRYPVKKILKVKIYMGVGWNLDFKRTHFDLYSPPDFYVRIGIAGVPADSTMKRTKTIEDNWIPVWDEEFEFPLTVPELALLRVEVHEFDMSDKDDFGGQTCIPVSELRAGIRALPLHDYKGIKYKNVKLLLPAMARKKTGSISRAKISSRIDSVKYGGADDIASKLDQLRRLREELAGVDSALLEEYLSSLLDLLSDSSSPVRKSITEIIGQIGLKHSELLTEIVPALINILKDDAPAVARQAITCATDIFRCTLVKVVIQGLYSSEFGELLKSSWKCVLKLRDEIYSLAFKVGSDGRRLPALKFVESVVLLYSPDPNGSSEPSSDQVSEEEFNVSWLRGGHPILNVGDLSLEASKSVGKLLDQLRLPAVKSVSNLMIIVLIKSLSAVARKRPAFYGRILPVLLGLDLSVSANEDLHISGLRHALKNAFECCLNCAHPGAVPWRDRLLSALTEMELGKSAEQEWKPMHENNGTVDLKDDSHVSQTDEDSKSSDGALAIEQSYAGRKRPGSQDGSDFTEDEISGKRVKSTVDIIEGSAHDTKGNQVNVPSVGQTLSAAESGPVLQLVAMFSALVAQGEKAAASLEILISSISADLLADVVMVNIRNLPPIYPKSEGDEVPLLDLEILPRPSSSQLKEDKTGSHHLPDHTQEKEETQATVDDGNAAFDGLDFSSQQASVSSDESASREDIPSGIQTGHQAIKSEVTNAELLEEDIPGLSLSTQDGGLDENSGSLSNPTNLEDANNEKVTNFGSSPVELAQSLSTDRSEELSPKAAVTDATSINSSTPTSLQMIAQLVFPKMTAPVIGLVDEQKDQLQELAFLRIIDAYKQVTAAGGCQLRVSILAHSGIEFPSELDPWKLLKMHIFLDYVKHEGHEITLRVLYRLFGEAEEDRDLFSSTTATSVYETFLLHVSETLRDSFPASDKSLSRLLGEVPYLPNSTFKLLECLCSPGCSADDKELHGGDRVIQGLSIVWSLILLRPPIRDATLKIALKSAVHHLEEVRMKAIRLVANKLYPLSFVSEKIEDFAKNMLLSVANDGQTVVANEADVAQSLDEKISSENQPTGAKIKNITADTQHLATSASGPSSAVAEVQRCMSLFFALCTKKHSLIGQIFDVYKSMSEVAKQAVHRQLPLLVRTIGSSHDLLAIMTDFPSGSEELLMQDVDILIPILPFLPKNEVLRIFPYLVNAPLDKFQVALSRVIQGVNNSGPVMTPAEVLIAIHAIDPERDGIPLKKVTDACNVCFEQRDIFSQQVLAKVEQIPLPLLFMRTVLQAVGSFPSLVEFIMEILSRLVSKQIWKYPKQWVGFMKCALLTKPQSFAVLLQLPPAQLDNVLNRTPALKSPLVAHANQPHIRSSLPRSSLVVLGIASDAQTSSQTKPAESLTGENGNSDKETVIDNSKESST</sequence>
<dbReference type="GO" id="GO:0005886">
    <property type="term" value="C:plasma membrane"/>
    <property type="evidence" value="ECO:0007669"/>
    <property type="project" value="UniProtKB-SubCell"/>
</dbReference>
<dbReference type="GO" id="GO:0006950">
    <property type="term" value="P:response to stress"/>
    <property type="evidence" value="ECO:0007669"/>
    <property type="project" value="UniProtKB-ARBA"/>
</dbReference>
<dbReference type="EMBL" id="KV006334">
    <property type="protein sequence ID" value="KZV33124.1"/>
    <property type="molecule type" value="Genomic_DNA"/>
</dbReference>
<evidence type="ECO:0000313" key="15">
    <source>
        <dbReference type="Proteomes" id="UP000250235"/>
    </source>
</evidence>
<dbReference type="EC" id="3.1.4.11" evidence="4"/>
<dbReference type="Pfam" id="PF00387">
    <property type="entry name" value="PI-PLC-Y"/>
    <property type="match status" value="1"/>
</dbReference>
<dbReference type="Pfam" id="PF00168">
    <property type="entry name" value="C2"/>
    <property type="match status" value="1"/>
</dbReference>
<gene>
    <name evidence="14" type="ORF">F511_03390</name>
</gene>
<dbReference type="GO" id="GO:0035556">
    <property type="term" value="P:intracellular signal transduction"/>
    <property type="evidence" value="ECO:0007669"/>
    <property type="project" value="InterPro"/>
</dbReference>
<feature type="compositionally biased region" description="Low complexity" evidence="11">
    <location>
        <begin position="1122"/>
        <end position="1131"/>
    </location>
</feature>
<evidence type="ECO:0000256" key="3">
    <source>
        <dbReference type="ARBA" id="ARBA00004202"/>
    </source>
</evidence>
<dbReference type="SUPFAM" id="SSF51695">
    <property type="entry name" value="PLC-like phosphodiesterases"/>
    <property type="match status" value="1"/>
</dbReference>
<dbReference type="Pfam" id="PF11935">
    <property type="entry name" value="SYMPK_PTA1_N"/>
    <property type="match status" value="1"/>
</dbReference>
<evidence type="ECO:0000313" key="14">
    <source>
        <dbReference type="EMBL" id="KZV33124.1"/>
    </source>
</evidence>
<dbReference type="Gene3D" id="1.25.10.10">
    <property type="entry name" value="Leucine-rich Repeat Variant"/>
    <property type="match status" value="1"/>
</dbReference>
<dbReference type="SMART" id="SM00149">
    <property type="entry name" value="PLCYc"/>
    <property type="match status" value="1"/>
</dbReference>
<dbReference type="InterPro" id="IPR011992">
    <property type="entry name" value="EF-hand-dom_pair"/>
</dbReference>
<dbReference type="InterPro" id="IPR011989">
    <property type="entry name" value="ARM-like"/>
</dbReference>
<dbReference type="InterPro" id="IPR022075">
    <property type="entry name" value="Symplekin_C"/>
</dbReference>
<dbReference type="PANTHER" id="PTHR47184:SF2">
    <property type="entry name" value="SYMPLEKIN"/>
    <property type="match status" value="1"/>
</dbReference>
<keyword evidence="5" id="KW-1003">Cell membrane</keyword>
<accession>A0A2Z7BFB8</accession>
<dbReference type="Pfam" id="PF12295">
    <property type="entry name" value="Symplekin_C"/>
    <property type="match status" value="1"/>
</dbReference>
<dbReference type="FunFam" id="2.60.40.150:FF:000060">
    <property type="entry name" value="Phosphoinositide phospholipase C"/>
    <property type="match status" value="1"/>
</dbReference>
<comment type="subcellular location">
    <subcellularLocation>
        <location evidence="3">Cell membrane</location>
        <topology evidence="3">Peripheral membrane protein</topology>
    </subcellularLocation>
</comment>
<proteinExistence type="predicted"/>
<dbReference type="Gene3D" id="3.20.20.190">
    <property type="entry name" value="Phosphatidylinositol (PI) phosphodiesterase"/>
    <property type="match status" value="1"/>
</dbReference>
<keyword evidence="15" id="KW-1185">Reference proteome</keyword>
<keyword evidence="9" id="KW-0472">Membrane</keyword>
<feature type="region of interest" description="Disordered" evidence="11">
    <location>
        <begin position="909"/>
        <end position="972"/>
    </location>
</feature>
<dbReference type="InterPro" id="IPR001711">
    <property type="entry name" value="PLipase_C_Pinositol-sp_Y"/>
</dbReference>
<feature type="compositionally biased region" description="Basic and acidic residues" evidence="11">
    <location>
        <begin position="1837"/>
        <end position="1852"/>
    </location>
</feature>
<feature type="compositionally biased region" description="Basic and acidic residues" evidence="11">
    <location>
        <begin position="1084"/>
        <end position="1104"/>
    </location>
</feature>
<evidence type="ECO:0000256" key="6">
    <source>
        <dbReference type="ARBA" id="ARBA00022801"/>
    </source>
</evidence>
<feature type="region of interest" description="Disordered" evidence="11">
    <location>
        <begin position="298"/>
        <end position="319"/>
    </location>
</feature>
<evidence type="ECO:0000259" key="12">
    <source>
        <dbReference type="PROSITE" id="PS50004"/>
    </source>
</evidence>
<protein>
    <recommendedName>
        <fullName evidence="4">phosphoinositide phospholipase C</fullName>
        <ecNumber evidence="4">3.1.4.11</ecNumber>
    </recommendedName>
</protein>
<feature type="compositionally biased region" description="Polar residues" evidence="11">
    <location>
        <begin position="1167"/>
        <end position="1195"/>
    </location>
</feature>
<evidence type="ECO:0000256" key="10">
    <source>
        <dbReference type="ARBA" id="ARBA00023224"/>
    </source>
</evidence>
<comment type="cofactor">
    <cofactor evidence="2">
        <name>Ca(2+)</name>
        <dbReference type="ChEBI" id="CHEBI:29108"/>
    </cofactor>
</comment>
<dbReference type="PRINTS" id="PR00390">
    <property type="entry name" value="PHPHLIPASEC"/>
</dbReference>
<evidence type="ECO:0000256" key="2">
    <source>
        <dbReference type="ARBA" id="ARBA00001913"/>
    </source>
</evidence>
<dbReference type="InterPro" id="IPR035892">
    <property type="entry name" value="C2_domain_sf"/>
</dbReference>
<feature type="compositionally biased region" description="Polar residues" evidence="11">
    <location>
        <begin position="1819"/>
        <end position="1836"/>
    </location>
</feature>
<dbReference type="InterPro" id="IPR000008">
    <property type="entry name" value="C2_dom"/>
</dbReference>
<evidence type="ECO:0000256" key="7">
    <source>
        <dbReference type="ARBA" id="ARBA00022963"/>
    </source>
</evidence>
<keyword evidence="6" id="KW-0378">Hydrolase</keyword>
<keyword evidence="10" id="KW-0807">Transducer</keyword>
<feature type="region of interest" description="Disordered" evidence="11">
    <location>
        <begin position="1080"/>
        <end position="1105"/>
    </location>
</feature>
<dbReference type="SUPFAM" id="SSF49562">
    <property type="entry name" value="C2 domain (Calcium/lipid-binding domain, CaLB)"/>
    <property type="match status" value="1"/>
</dbReference>
<dbReference type="InterPro" id="IPR032460">
    <property type="entry name" value="Symplekin/Pta1_N"/>
</dbReference>
<dbReference type="GO" id="GO:0016042">
    <property type="term" value="P:lipid catabolic process"/>
    <property type="evidence" value="ECO:0007669"/>
    <property type="project" value="UniProtKB-KW"/>
</dbReference>
<evidence type="ECO:0000256" key="8">
    <source>
        <dbReference type="ARBA" id="ARBA00023098"/>
    </source>
</evidence>
<feature type="compositionally biased region" description="Basic and acidic residues" evidence="11">
    <location>
        <begin position="909"/>
        <end position="918"/>
    </location>
</feature>
<dbReference type="Gene3D" id="1.10.238.10">
    <property type="entry name" value="EF-hand"/>
    <property type="match status" value="1"/>
</dbReference>
<name>A0A2Z7BFB8_9LAMI</name>
<feature type="region of interest" description="Disordered" evidence="11">
    <location>
        <begin position="1819"/>
        <end position="1852"/>
    </location>
</feature>
<dbReference type="Gene3D" id="2.60.40.150">
    <property type="entry name" value="C2 domain"/>
    <property type="match status" value="1"/>
</dbReference>
<evidence type="ECO:0000256" key="11">
    <source>
        <dbReference type="SAM" id="MobiDB-lite"/>
    </source>
</evidence>
<dbReference type="PANTHER" id="PTHR47184">
    <property type="entry name" value="PHOSPHATIDYLINOSITOL 3-AND 4-KINASE FAMILY PROTEIN-RELATED"/>
    <property type="match status" value="1"/>
</dbReference>
<dbReference type="Proteomes" id="UP000250235">
    <property type="component" value="Unassembled WGS sequence"/>
</dbReference>
<evidence type="ECO:0000256" key="9">
    <source>
        <dbReference type="ARBA" id="ARBA00023136"/>
    </source>
</evidence>
<dbReference type="PROSITE" id="PS50004">
    <property type="entry name" value="C2"/>
    <property type="match status" value="1"/>
</dbReference>
<dbReference type="SMART" id="SM00239">
    <property type="entry name" value="C2"/>
    <property type="match status" value="1"/>
</dbReference>
<dbReference type="Pfam" id="PF00388">
    <property type="entry name" value="PI-PLC-X"/>
    <property type="match status" value="1"/>
</dbReference>
<reference evidence="14 15" key="1">
    <citation type="journal article" date="2015" name="Proc. Natl. Acad. Sci. U.S.A.">
        <title>The resurrection genome of Boea hygrometrica: A blueprint for survival of dehydration.</title>
        <authorList>
            <person name="Xiao L."/>
            <person name="Yang G."/>
            <person name="Zhang L."/>
            <person name="Yang X."/>
            <person name="Zhao S."/>
            <person name="Ji Z."/>
            <person name="Zhou Q."/>
            <person name="Hu M."/>
            <person name="Wang Y."/>
            <person name="Chen M."/>
            <person name="Xu Y."/>
            <person name="Jin H."/>
            <person name="Xiao X."/>
            <person name="Hu G."/>
            <person name="Bao F."/>
            <person name="Hu Y."/>
            <person name="Wan P."/>
            <person name="Li L."/>
            <person name="Deng X."/>
            <person name="Kuang T."/>
            <person name="Xiang C."/>
            <person name="Zhu J.K."/>
            <person name="Oliver M.J."/>
            <person name="He Y."/>
        </authorList>
    </citation>
    <scope>NUCLEOTIDE SEQUENCE [LARGE SCALE GENOMIC DNA]</scope>
    <source>
        <strain evidence="15">cv. XS01</strain>
    </source>
</reference>
<feature type="domain" description="C2" evidence="12">
    <location>
        <begin position="437"/>
        <end position="568"/>
    </location>
</feature>
<comment type="catalytic activity">
    <reaction evidence="1">
        <text>a 1,2-diacyl-sn-glycero-3-phospho-(1D-myo-inositol-4,5-bisphosphate) + H2O = 1D-myo-inositol 1,4,5-trisphosphate + a 1,2-diacyl-sn-glycerol + H(+)</text>
        <dbReference type="Rhea" id="RHEA:33179"/>
        <dbReference type="ChEBI" id="CHEBI:15377"/>
        <dbReference type="ChEBI" id="CHEBI:15378"/>
        <dbReference type="ChEBI" id="CHEBI:17815"/>
        <dbReference type="ChEBI" id="CHEBI:58456"/>
        <dbReference type="ChEBI" id="CHEBI:203600"/>
        <dbReference type="EC" id="3.1.4.11"/>
    </reaction>
</comment>
<evidence type="ECO:0000256" key="5">
    <source>
        <dbReference type="ARBA" id="ARBA00022475"/>
    </source>
</evidence>
<dbReference type="PROSITE" id="PS50007">
    <property type="entry name" value="PIPLC_X_DOMAIN"/>
    <property type="match status" value="1"/>
</dbReference>
<dbReference type="InterPro" id="IPR017946">
    <property type="entry name" value="PLC-like_Pdiesterase_TIM-brl"/>
</dbReference>
<feature type="region of interest" description="Disordered" evidence="11">
    <location>
        <begin position="1122"/>
        <end position="1145"/>
    </location>
</feature>
<keyword evidence="7" id="KW-0442">Lipid degradation</keyword>
<dbReference type="SMART" id="SM00148">
    <property type="entry name" value="PLCXc"/>
    <property type="match status" value="1"/>
</dbReference>
<feature type="region of interest" description="Disordered" evidence="11">
    <location>
        <begin position="1166"/>
        <end position="1195"/>
    </location>
</feature>
<feature type="domain" description="PI-PLC Y-box" evidence="13">
    <location>
        <begin position="354"/>
        <end position="440"/>
    </location>
</feature>
<evidence type="ECO:0000256" key="4">
    <source>
        <dbReference type="ARBA" id="ARBA00012368"/>
    </source>
</evidence>
<dbReference type="GO" id="GO:0004435">
    <property type="term" value="F:phosphatidylinositol-4,5-bisphosphate phospholipase C activity"/>
    <property type="evidence" value="ECO:0007669"/>
    <property type="project" value="UniProtKB-EC"/>
</dbReference>
<dbReference type="InterPro" id="IPR001192">
    <property type="entry name" value="PI-PLC_fam"/>
</dbReference>
<organism evidence="14 15">
    <name type="scientific">Dorcoceras hygrometricum</name>
    <dbReference type="NCBI Taxonomy" id="472368"/>
    <lineage>
        <taxon>Eukaryota</taxon>
        <taxon>Viridiplantae</taxon>
        <taxon>Streptophyta</taxon>
        <taxon>Embryophyta</taxon>
        <taxon>Tracheophyta</taxon>
        <taxon>Spermatophyta</taxon>
        <taxon>Magnoliopsida</taxon>
        <taxon>eudicotyledons</taxon>
        <taxon>Gunneridae</taxon>
        <taxon>Pentapetalae</taxon>
        <taxon>asterids</taxon>
        <taxon>lamiids</taxon>
        <taxon>Lamiales</taxon>
        <taxon>Gesneriaceae</taxon>
        <taxon>Didymocarpoideae</taxon>
        <taxon>Trichosporeae</taxon>
        <taxon>Loxocarpinae</taxon>
        <taxon>Dorcoceras</taxon>
    </lineage>
</organism>
<dbReference type="SUPFAM" id="SSF48371">
    <property type="entry name" value="ARM repeat"/>
    <property type="match status" value="1"/>
</dbReference>
<dbReference type="SUPFAM" id="SSF47473">
    <property type="entry name" value="EF-hand"/>
    <property type="match status" value="1"/>
</dbReference>
<dbReference type="InterPro" id="IPR000909">
    <property type="entry name" value="PLipase_C_PInositol-sp_X_dom"/>
</dbReference>
<dbReference type="OrthoDB" id="331600at2759"/>
<keyword evidence="8" id="KW-0443">Lipid metabolism</keyword>
<dbReference type="CDD" id="cd00275">
    <property type="entry name" value="C2_PLC_like"/>
    <property type="match status" value="1"/>
</dbReference>